<name>A0AA88Z273_BURCE</name>
<evidence type="ECO:0000313" key="3">
    <source>
        <dbReference type="Proteomes" id="UP000029575"/>
    </source>
</evidence>
<dbReference type="EMBL" id="JPGD01000005">
    <property type="protein sequence ID" value="KGB99325.1"/>
    <property type="molecule type" value="Genomic_DNA"/>
</dbReference>
<dbReference type="Pfam" id="PF01052">
    <property type="entry name" value="FliMN_C"/>
    <property type="match status" value="1"/>
</dbReference>
<gene>
    <name evidence="2" type="ORF">DM43_3071</name>
</gene>
<dbReference type="AlphaFoldDB" id="A0AA88Z273"/>
<dbReference type="SUPFAM" id="SSF101801">
    <property type="entry name" value="Surface presentation of antigens (SPOA)"/>
    <property type="match status" value="1"/>
</dbReference>
<organism evidence="2 3">
    <name type="scientific">Burkholderia cepacia</name>
    <name type="common">Pseudomonas cepacia</name>
    <dbReference type="NCBI Taxonomy" id="292"/>
    <lineage>
        <taxon>Bacteria</taxon>
        <taxon>Pseudomonadati</taxon>
        <taxon>Pseudomonadota</taxon>
        <taxon>Betaproteobacteria</taxon>
        <taxon>Burkholderiales</taxon>
        <taxon>Burkholderiaceae</taxon>
        <taxon>Burkholderia</taxon>
        <taxon>Burkholderia cepacia complex</taxon>
    </lineage>
</organism>
<dbReference type="Gene3D" id="2.30.330.10">
    <property type="entry name" value="SpoA-like"/>
    <property type="match status" value="1"/>
</dbReference>
<proteinExistence type="predicted"/>
<evidence type="ECO:0000259" key="1">
    <source>
        <dbReference type="Pfam" id="PF01052"/>
    </source>
</evidence>
<dbReference type="InterPro" id="IPR001543">
    <property type="entry name" value="FliN-like_C"/>
</dbReference>
<feature type="domain" description="Flagellar motor switch protein FliN-like C-terminal" evidence="1">
    <location>
        <begin position="195"/>
        <end position="270"/>
    </location>
</feature>
<dbReference type="RefSeq" id="WP_034206877.1">
    <property type="nucleotide sequence ID" value="NZ_KN150854.1"/>
</dbReference>
<dbReference type="Proteomes" id="UP000029575">
    <property type="component" value="Unassembled WGS sequence"/>
</dbReference>
<dbReference type="InterPro" id="IPR036429">
    <property type="entry name" value="SpoA-like_sf"/>
</dbReference>
<accession>A0AA88Z273</accession>
<sequence>MSVAPVRWRPLGSADLDHAWALINEAIAPWQQAWFDERVLRIEDVEPIASGADLPFPESTVAGWFGPIMAWSIESAMPASLVDRALDLSPASRAGFDTLATRVMSVLEGQLVDELSAALHTLHGSSVGAPASLPAANPASPTVFPHGGVHVRLTTDTGKGAVHIALSAQWLWERSLHRVASPPRPKSPLVARIEAISCATVTVSARLGFAELTVPQLLDLAVGDVVAIERPLVEPIELIVARTDGPPAVVANGRPGHVGDALSIQLTSIAEPDLQ</sequence>
<comment type="caution">
    <text evidence="2">The sequence shown here is derived from an EMBL/GenBank/DDBJ whole genome shotgun (WGS) entry which is preliminary data.</text>
</comment>
<protein>
    <submittedName>
        <fullName evidence="2">Surface presentation of antigens family protein</fullName>
    </submittedName>
</protein>
<evidence type="ECO:0000313" key="2">
    <source>
        <dbReference type="EMBL" id="KGB99325.1"/>
    </source>
</evidence>
<reference evidence="2 3" key="1">
    <citation type="submission" date="2014-06" db="EMBL/GenBank/DDBJ databases">
        <authorList>
            <person name="Bishop-Lilly K.A."/>
            <person name="Broomall S.M."/>
            <person name="Chain P.S."/>
            <person name="Chertkov O."/>
            <person name="Coyne S.R."/>
            <person name="Daligault H.E."/>
            <person name="Davenport K.W."/>
            <person name="Erkkila T."/>
            <person name="Frey K.G."/>
            <person name="Gibbons H.S."/>
            <person name="Gu W."/>
            <person name="Jaissle J."/>
            <person name="Johnson S.L."/>
            <person name="Koroleva G.I."/>
            <person name="Ladner J.T."/>
            <person name="Lo C.-C."/>
            <person name="Minogue T.D."/>
            <person name="Munk C."/>
            <person name="Palacios G.F."/>
            <person name="Redden C.L."/>
            <person name="Rosenzweig C.N."/>
            <person name="Scholz M.B."/>
            <person name="Teshima H."/>
            <person name="Xu Y."/>
        </authorList>
    </citation>
    <scope>NUCLEOTIDE SEQUENCE [LARGE SCALE GENOMIC DNA]</scope>
    <source>
        <strain evidence="2 3">DWS 37UF10B-2</strain>
    </source>
</reference>